<gene>
    <name evidence="2" type="ORF">V8G54_007571</name>
</gene>
<accession>A0AAQ3P1V8</accession>
<protein>
    <submittedName>
        <fullName evidence="2">Uncharacterized protein</fullName>
    </submittedName>
</protein>
<feature type="compositionally biased region" description="Polar residues" evidence="1">
    <location>
        <begin position="84"/>
        <end position="102"/>
    </location>
</feature>
<dbReference type="AlphaFoldDB" id="A0AAQ3P1V8"/>
<organism evidence="2 3">
    <name type="scientific">Vigna mungo</name>
    <name type="common">Black gram</name>
    <name type="synonym">Phaseolus mungo</name>
    <dbReference type="NCBI Taxonomy" id="3915"/>
    <lineage>
        <taxon>Eukaryota</taxon>
        <taxon>Viridiplantae</taxon>
        <taxon>Streptophyta</taxon>
        <taxon>Embryophyta</taxon>
        <taxon>Tracheophyta</taxon>
        <taxon>Spermatophyta</taxon>
        <taxon>Magnoliopsida</taxon>
        <taxon>eudicotyledons</taxon>
        <taxon>Gunneridae</taxon>
        <taxon>Pentapetalae</taxon>
        <taxon>rosids</taxon>
        <taxon>fabids</taxon>
        <taxon>Fabales</taxon>
        <taxon>Fabaceae</taxon>
        <taxon>Papilionoideae</taxon>
        <taxon>50 kb inversion clade</taxon>
        <taxon>NPAAA clade</taxon>
        <taxon>indigoferoid/millettioid clade</taxon>
        <taxon>Phaseoleae</taxon>
        <taxon>Vigna</taxon>
    </lineage>
</organism>
<feature type="region of interest" description="Disordered" evidence="1">
    <location>
        <begin position="30"/>
        <end position="53"/>
    </location>
</feature>
<name>A0AAQ3P1V8_VIGMU</name>
<reference evidence="2 3" key="1">
    <citation type="journal article" date="2023" name="Life. Sci Alliance">
        <title>Evolutionary insights into 3D genome organization and epigenetic landscape of Vigna mungo.</title>
        <authorList>
            <person name="Junaid A."/>
            <person name="Singh B."/>
            <person name="Bhatia S."/>
        </authorList>
    </citation>
    <scope>NUCLEOTIDE SEQUENCE [LARGE SCALE GENOMIC DNA]</scope>
    <source>
        <strain evidence="2">Urdbean</strain>
    </source>
</reference>
<dbReference type="EMBL" id="CP144699">
    <property type="protein sequence ID" value="WVZ20249.1"/>
    <property type="molecule type" value="Genomic_DNA"/>
</dbReference>
<proteinExistence type="predicted"/>
<evidence type="ECO:0000256" key="1">
    <source>
        <dbReference type="SAM" id="MobiDB-lite"/>
    </source>
</evidence>
<evidence type="ECO:0000313" key="2">
    <source>
        <dbReference type="EMBL" id="WVZ20249.1"/>
    </source>
</evidence>
<keyword evidence="3" id="KW-1185">Reference proteome</keyword>
<dbReference type="Proteomes" id="UP001374535">
    <property type="component" value="Chromosome 2"/>
</dbReference>
<feature type="compositionally biased region" description="Basic and acidic residues" evidence="1">
    <location>
        <begin position="34"/>
        <end position="50"/>
    </location>
</feature>
<feature type="region of interest" description="Disordered" evidence="1">
    <location>
        <begin position="73"/>
        <end position="102"/>
    </location>
</feature>
<evidence type="ECO:0000313" key="3">
    <source>
        <dbReference type="Proteomes" id="UP001374535"/>
    </source>
</evidence>
<sequence length="102" mass="11406">MVTLTFSCKQESKTGCKFTKKVYDKSRTVKFGRQNKDRRPSEPIDGHDININDSISGHETVVADKQSSVSWLQKEASRDVKSGQLMNASDSTPHPFNSSETI</sequence>